<reference evidence="1" key="1">
    <citation type="submission" date="2024-07" db="EMBL/GenBank/DDBJ databases">
        <title>Two chromosome-level genome assemblies of Korean endemic species Abeliophyllum distichum and Forsythia ovata (Oleaceae).</title>
        <authorList>
            <person name="Mun J.H."/>
        </authorList>
    </citation>
    <scope>NUCLEOTIDE SEQUENCE</scope>
    <source>
        <strain evidence="1">KNKB198505000391</strain>
        <tissue evidence="1">Leaf</tissue>
    </source>
</reference>
<comment type="caution">
    <text evidence="1">The sequence shown here is derived from an EMBL/GenBank/DDBJ whole genome shotgun (WGS) entry which is preliminary data.</text>
</comment>
<name>A0ABD1PEB7_9LAMI</name>
<sequence>MNNPYGRPDLPGYTSFTYFSDANNAVKITSQAPQPPCSCAASSGSSYFTFSTSLLHPISTSAATNPHITAAYDSTTEHPAIIAAKPNHLMTKTNGKLWDKQTHWGKKSKLNMQRIRFAR</sequence>
<evidence type="ECO:0000313" key="3">
    <source>
        <dbReference type="Proteomes" id="UP001604336"/>
    </source>
</evidence>
<evidence type="ECO:0000313" key="2">
    <source>
        <dbReference type="EMBL" id="KAL2533663.1"/>
    </source>
</evidence>
<dbReference type="Proteomes" id="UP001604336">
    <property type="component" value="Unassembled WGS sequence"/>
</dbReference>
<reference evidence="3" key="2">
    <citation type="submission" date="2024-07" db="EMBL/GenBank/DDBJ databases">
        <title>Two chromosome-level genome assemblies of Korean endemic species Abeliophyllum distichum and Forsythia ovata (Oleaceae).</title>
        <authorList>
            <person name="Jang H."/>
        </authorList>
    </citation>
    <scope>NUCLEOTIDE SEQUENCE [LARGE SCALE GENOMIC DNA]</scope>
</reference>
<evidence type="ECO:0000313" key="1">
    <source>
        <dbReference type="EMBL" id="KAL2462220.1"/>
    </source>
</evidence>
<accession>A0ABD1PEB7</accession>
<keyword evidence="3" id="KW-1185">Reference proteome</keyword>
<dbReference type="AlphaFoldDB" id="A0ABD1PEB7"/>
<proteinExistence type="predicted"/>
<gene>
    <name evidence="2" type="ORF">Adt_07014</name>
    <name evidence="1" type="ORF">Adt_45640</name>
</gene>
<organism evidence="1 3">
    <name type="scientific">Abeliophyllum distichum</name>
    <dbReference type="NCBI Taxonomy" id="126358"/>
    <lineage>
        <taxon>Eukaryota</taxon>
        <taxon>Viridiplantae</taxon>
        <taxon>Streptophyta</taxon>
        <taxon>Embryophyta</taxon>
        <taxon>Tracheophyta</taxon>
        <taxon>Spermatophyta</taxon>
        <taxon>Magnoliopsida</taxon>
        <taxon>eudicotyledons</taxon>
        <taxon>Gunneridae</taxon>
        <taxon>Pentapetalae</taxon>
        <taxon>asterids</taxon>
        <taxon>lamiids</taxon>
        <taxon>Lamiales</taxon>
        <taxon>Oleaceae</taxon>
        <taxon>Forsythieae</taxon>
        <taxon>Abeliophyllum</taxon>
    </lineage>
</organism>
<dbReference type="EMBL" id="JBFOLK010000002">
    <property type="protein sequence ID" value="KAL2533663.1"/>
    <property type="molecule type" value="Genomic_DNA"/>
</dbReference>
<protein>
    <submittedName>
        <fullName evidence="1">Uncharacterized protein</fullName>
    </submittedName>
</protein>
<dbReference type="EMBL" id="JBFOLK010000014">
    <property type="protein sequence ID" value="KAL2462220.1"/>
    <property type="molecule type" value="Genomic_DNA"/>
</dbReference>